<dbReference type="InParanoid" id="E9G0N7"/>
<proteinExistence type="predicted"/>
<gene>
    <name evidence="1" type="ORF">DAPPUDRAFT_235727</name>
</gene>
<reference evidence="1 2" key="1">
    <citation type="journal article" date="2011" name="Science">
        <title>The ecoresponsive genome of Daphnia pulex.</title>
        <authorList>
            <person name="Colbourne J.K."/>
            <person name="Pfrender M.E."/>
            <person name="Gilbert D."/>
            <person name="Thomas W.K."/>
            <person name="Tucker A."/>
            <person name="Oakley T.H."/>
            <person name="Tokishita S."/>
            <person name="Aerts A."/>
            <person name="Arnold G.J."/>
            <person name="Basu M.K."/>
            <person name="Bauer D.J."/>
            <person name="Caceres C.E."/>
            <person name="Carmel L."/>
            <person name="Casola C."/>
            <person name="Choi J.H."/>
            <person name="Detter J.C."/>
            <person name="Dong Q."/>
            <person name="Dusheyko S."/>
            <person name="Eads B.D."/>
            <person name="Frohlich T."/>
            <person name="Geiler-Samerotte K.A."/>
            <person name="Gerlach D."/>
            <person name="Hatcher P."/>
            <person name="Jogdeo S."/>
            <person name="Krijgsveld J."/>
            <person name="Kriventseva E.V."/>
            <person name="Kultz D."/>
            <person name="Laforsch C."/>
            <person name="Lindquist E."/>
            <person name="Lopez J."/>
            <person name="Manak J.R."/>
            <person name="Muller J."/>
            <person name="Pangilinan J."/>
            <person name="Patwardhan R.P."/>
            <person name="Pitluck S."/>
            <person name="Pritham E.J."/>
            <person name="Rechtsteiner A."/>
            <person name="Rho M."/>
            <person name="Rogozin I.B."/>
            <person name="Sakarya O."/>
            <person name="Salamov A."/>
            <person name="Schaack S."/>
            <person name="Shapiro H."/>
            <person name="Shiga Y."/>
            <person name="Skalitzky C."/>
            <person name="Smith Z."/>
            <person name="Souvorov A."/>
            <person name="Sung W."/>
            <person name="Tang Z."/>
            <person name="Tsuchiya D."/>
            <person name="Tu H."/>
            <person name="Vos H."/>
            <person name="Wang M."/>
            <person name="Wolf Y.I."/>
            <person name="Yamagata H."/>
            <person name="Yamada T."/>
            <person name="Ye Y."/>
            <person name="Shaw J.R."/>
            <person name="Andrews J."/>
            <person name="Crease T.J."/>
            <person name="Tang H."/>
            <person name="Lucas S.M."/>
            <person name="Robertson H.M."/>
            <person name="Bork P."/>
            <person name="Koonin E.V."/>
            <person name="Zdobnov E.M."/>
            <person name="Grigoriev I.V."/>
            <person name="Lynch M."/>
            <person name="Boore J.L."/>
        </authorList>
    </citation>
    <scope>NUCLEOTIDE SEQUENCE [LARGE SCALE GENOMIC DNA]</scope>
</reference>
<dbReference type="EMBL" id="GL732528">
    <property type="protein sequence ID" value="EFX87370.1"/>
    <property type="molecule type" value="Genomic_DNA"/>
</dbReference>
<dbReference type="KEGG" id="dpx:DAPPUDRAFT_235727"/>
<keyword evidence="2" id="KW-1185">Reference proteome</keyword>
<name>E9G0N7_DAPPU</name>
<evidence type="ECO:0000313" key="2">
    <source>
        <dbReference type="Proteomes" id="UP000000305"/>
    </source>
</evidence>
<accession>E9G0N7</accession>
<evidence type="ECO:0000313" key="1">
    <source>
        <dbReference type="EMBL" id="EFX87370.1"/>
    </source>
</evidence>
<dbReference type="Proteomes" id="UP000000305">
    <property type="component" value="Unassembled WGS sequence"/>
</dbReference>
<protein>
    <submittedName>
        <fullName evidence="1">Uncharacterized protein</fullName>
    </submittedName>
</protein>
<organism evidence="1 2">
    <name type="scientific">Daphnia pulex</name>
    <name type="common">Water flea</name>
    <dbReference type="NCBI Taxonomy" id="6669"/>
    <lineage>
        <taxon>Eukaryota</taxon>
        <taxon>Metazoa</taxon>
        <taxon>Ecdysozoa</taxon>
        <taxon>Arthropoda</taxon>
        <taxon>Crustacea</taxon>
        <taxon>Branchiopoda</taxon>
        <taxon>Diplostraca</taxon>
        <taxon>Cladocera</taxon>
        <taxon>Anomopoda</taxon>
        <taxon>Daphniidae</taxon>
        <taxon>Daphnia</taxon>
    </lineage>
</organism>
<dbReference type="HOGENOM" id="CLU_2656999_0_0_1"/>
<dbReference type="AlphaFoldDB" id="E9G0N7"/>
<sequence length="76" mass="8897">MKPERKDGLGDKCLNRQQHRLGDLDVVHLLLMKIVRDETQRNEKGSKLQLSPIAPNIHLDRAKEKLFCYIPELFFV</sequence>